<protein>
    <submittedName>
        <fullName evidence="1">Uncharacterized protein</fullName>
    </submittedName>
</protein>
<keyword evidence="2" id="KW-1185">Reference proteome</keyword>
<evidence type="ECO:0000313" key="1">
    <source>
        <dbReference type="EMBL" id="GAA3856478.1"/>
    </source>
</evidence>
<organism evidence="1 2">
    <name type="scientific">Celeribacter arenosi</name>
    <dbReference type="NCBI Taxonomy" id="792649"/>
    <lineage>
        <taxon>Bacteria</taxon>
        <taxon>Pseudomonadati</taxon>
        <taxon>Pseudomonadota</taxon>
        <taxon>Alphaproteobacteria</taxon>
        <taxon>Rhodobacterales</taxon>
        <taxon>Roseobacteraceae</taxon>
        <taxon>Celeribacter</taxon>
    </lineage>
</organism>
<reference evidence="2" key="1">
    <citation type="journal article" date="2019" name="Int. J. Syst. Evol. Microbiol.">
        <title>The Global Catalogue of Microorganisms (GCM) 10K type strain sequencing project: providing services to taxonomists for standard genome sequencing and annotation.</title>
        <authorList>
            <consortium name="The Broad Institute Genomics Platform"/>
            <consortium name="The Broad Institute Genome Sequencing Center for Infectious Disease"/>
            <person name="Wu L."/>
            <person name="Ma J."/>
        </authorList>
    </citation>
    <scope>NUCLEOTIDE SEQUENCE [LARGE SCALE GENOMIC DNA]</scope>
    <source>
        <strain evidence="2">JCM 17190</strain>
    </source>
</reference>
<dbReference type="Proteomes" id="UP001399917">
    <property type="component" value="Unassembled WGS sequence"/>
</dbReference>
<proteinExistence type="predicted"/>
<comment type="caution">
    <text evidence="1">The sequence shown here is derived from an EMBL/GenBank/DDBJ whole genome shotgun (WGS) entry which is preliminary data.</text>
</comment>
<dbReference type="EMBL" id="BAABDF010000003">
    <property type="protein sequence ID" value="GAA3856478.1"/>
    <property type="molecule type" value="Genomic_DNA"/>
</dbReference>
<accession>A0ABP7JX94</accession>
<gene>
    <name evidence="1" type="ORF">GCM10022404_04310</name>
</gene>
<name>A0ABP7JX94_9RHOB</name>
<sequence>MLREELWITPSSFFTDRAEATFSTEKDVISENLRDISNSFSMTYDKNRIACHKNEKNRLRVCITNLRTPFTGSDERRGWGGTEG</sequence>
<evidence type="ECO:0000313" key="2">
    <source>
        <dbReference type="Proteomes" id="UP001399917"/>
    </source>
</evidence>
<dbReference type="RefSeq" id="WP_344842864.1">
    <property type="nucleotide sequence ID" value="NZ_BAABDF010000003.1"/>
</dbReference>